<dbReference type="Proteomes" id="UP001159363">
    <property type="component" value="Chromosome 14"/>
</dbReference>
<evidence type="ECO:0000313" key="2">
    <source>
        <dbReference type="Proteomes" id="UP001159363"/>
    </source>
</evidence>
<name>A0ABQ9G886_9NEOP</name>
<protein>
    <submittedName>
        <fullName evidence="1">Uncharacterized protein</fullName>
    </submittedName>
</protein>
<evidence type="ECO:0000313" key="1">
    <source>
        <dbReference type="EMBL" id="KAJ8867731.1"/>
    </source>
</evidence>
<reference evidence="1 2" key="1">
    <citation type="submission" date="2023-02" db="EMBL/GenBank/DDBJ databases">
        <title>LHISI_Scaffold_Assembly.</title>
        <authorList>
            <person name="Stuart O.P."/>
            <person name="Cleave R."/>
            <person name="Magrath M.J.L."/>
            <person name="Mikheyev A.S."/>
        </authorList>
    </citation>
    <scope>NUCLEOTIDE SEQUENCE [LARGE SCALE GENOMIC DNA]</scope>
    <source>
        <strain evidence="1">Daus_M_001</strain>
        <tissue evidence="1">Leg muscle</tissue>
    </source>
</reference>
<comment type="caution">
    <text evidence="1">The sequence shown here is derived from an EMBL/GenBank/DDBJ whole genome shotgun (WGS) entry which is preliminary data.</text>
</comment>
<accession>A0ABQ9G886</accession>
<sequence length="491" mass="53657">MAILVFSILRPQPQHPLVTGRVSAREDVFLFDWAIRNKLLRYCTRSRIFARGNRAGRCRWSGGGGRFSRGSPVPPAPSLFHTYLASPTSALETSMIGATRLRFMEVLASRPEDGKCVAKVRKRGKEEGGVVQVVLLGAVEARRDGRRPTPLHPLTIPSTWRPLGVRRCAARAASISGAHGNGAVTTETLHALARRSDEALEACVSVARIAPSFLDLGRPVPTNSQGCLAYSIHVEEIRAALKVEVLRTDEVEVRREWSSARMQGRGLTGNPRENPAGQRRRLARFSRGKNLGANALHSVKLISSVHRCKCVSLLSTSPCTSRGVLRIAVYGAATFLQGSFLKCSIYRDQPLPGIQEDEVHDVARCDICLTCRNVAGMWKMSPEPGTSLSKQLHVLRHGRNGVVVRLLTSHPGEPGCSSIPRIFACESRAGRCPLIGEVFSGSSRFPPPPLHSGAAPYSPRFTLIGSQGALWEHVRELSFIKLTLDSLKIEI</sequence>
<proteinExistence type="predicted"/>
<organism evidence="1 2">
    <name type="scientific">Dryococelus australis</name>
    <dbReference type="NCBI Taxonomy" id="614101"/>
    <lineage>
        <taxon>Eukaryota</taxon>
        <taxon>Metazoa</taxon>
        <taxon>Ecdysozoa</taxon>
        <taxon>Arthropoda</taxon>
        <taxon>Hexapoda</taxon>
        <taxon>Insecta</taxon>
        <taxon>Pterygota</taxon>
        <taxon>Neoptera</taxon>
        <taxon>Polyneoptera</taxon>
        <taxon>Phasmatodea</taxon>
        <taxon>Verophasmatodea</taxon>
        <taxon>Anareolatae</taxon>
        <taxon>Phasmatidae</taxon>
        <taxon>Eurycanthinae</taxon>
        <taxon>Dryococelus</taxon>
    </lineage>
</organism>
<gene>
    <name evidence="1" type="ORF">PR048_031534</name>
</gene>
<dbReference type="EMBL" id="JARBHB010000015">
    <property type="protein sequence ID" value="KAJ8867731.1"/>
    <property type="molecule type" value="Genomic_DNA"/>
</dbReference>
<keyword evidence="2" id="KW-1185">Reference proteome</keyword>